<gene>
    <name evidence="3" type="ORF">BN10_10027</name>
</gene>
<comment type="caution">
    <text evidence="3">The sequence shown here is derived from an EMBL/GenBank/DDBJ whole genome shotgun (WGS) entry which is preliminary data.</text>
</comment>
<evidence type="ECO:0000256" key="2">
    <source>
        <dbReference type="ARBA" id="ARBA00023002"/>
    </source>
</evidence>
<protein>
    <submittedName>
        <fullName evidence="3">Short-chain dehydrogenase/reductase SDR</fullName>
    </submittedName>
</protein>
<dbReference type="Pfam" id="PF13561">
    <property type="entry name" value="adh_short_C2"/>
    <property type="match status" value="1"/>
</dbReference>
<evidence type="ECO:0000313" key="4">
    <source>
        <dbReference type="Proteomes" id="UP000013167"/>
    </source>
</evidence>
<dbReference type="HOGENOM" id="CLU_010194_1_2_11"/>
<dbReference type="AlphaFoldDB" id="N0DYQ8"/>
<sequence length="206" mass="21065">MRATGRVAHLVQRDLAVTEAAHLDHLVADLLDDATTALGPLDVVVVNAWPQDVTAWADLDTAAWDAMLNGGLRPAQALIAQAPDHMTHDGVIVTIGSIEGLRAASGHSSYAASKAALHHLTAAAAYELGPVGLRVVGVAPGLVDRPGLAQDWPDGHGRWCRASALGRPVAPEEVAAVVAFLASPAAGAVTGVTVPVDAGWSASPGW</sequence>
<dbReference type="PANTHER" id="PTHR43639:SF1">
    <property type="entry name" value="SHORT-CHAIN DEHYDROGENASE_REDUCTASE FAMILY PROTEIN"/>
    <property type="match status" value="1"/>
</dbReference>
<evidence type="ECO:0000256" key="1">
    <source>
        <dbReference type="ARBA" id="ARBA00006484"/>
    </source>
</evidence>
<dbReference type="CDD" id="cd05233">
    <property type="entry name" value="SDR_c"/>
    <property type="match status" value="1"/>
</dbReference>
<dbReference type="Gene3D" id="3.40.50.720">
    <property type="entry name" value="NAD(P)-binding Rossmann-like Domain"/>
    <property type="match status" value="1"/>
</dbReference>
<dbReference type="InterPro" id="IPR002347">
    <property type="entry name" value="SDR_fam"/>
</dbReference>
<dbReference type="PANTHER" id="PTHR43639">
    <property type="entry name" value="OXIDOREDUCTASE, SHORT-CHAIN DEHYDROGENASE/REDUCTASE FAMILY (AFU_ORTHOLOGUE AFUA_5G02870)"/>
    <property type="match status" value="1"/>
</dbReference>
<dbReference type="GO" id="GO:0016491">
    <property type="term" value="F:oxidoreductase activity"/>
    <property type="evidence" value="ECO:0007669"/>
    <property type="project" value="UniProtKB-KW"/>
</dbReference>
<keyword evidence="4" id="KW-1185">Reference proteome</keyword>
<dbReference type="EMBL" id="CAIZ01000001">
    <property type="protein sequence ID" value="CCH68470.1"/>
    <property type="molecule type" value="Genomic_DNA"/>
</dbReference>
<evidence type="ECO:0000313" key="3">
    <source>
        <dbReference type="EMBL" id="CCH68470.1"/>
    </source>
</evidence>
<dbReference type="SUPFAM" id="SSF51735">
    <property type="entry name" value="NAD(P)-binding Rossmann-fold domains"/>
    <property type="match status" value="1"/>
</dbReference>
<dbReference type="InterPro" id="IPR020904">
    <property type="entry name" value="Sc_DH/Rdtase_CS"/>
</dbReference>
<comment type="similarity">
    <text evidence="1">Belongs to the short-chain dehydrogenases/reductases (SDR) family.</text>
</comment>
<dbReference type="InterPro" id="IPR036291">
    <property type="entry name" value="NAD(P)-bd_dom_sf"/>
</dbReference>
<dbReference type="PRINTS" id="PR00081">
    <property type="entry name" value="GDHRDH"/>
</dbReference>
<dbReference type="STRING" id="1193181.BN10_10027"/>
<dbReference type="PROSITE" id="PS00061">
    <property type="entry name" value="ADH_SHORT"/>
    <property type="match status" value="1"/>
</dbReference>
<proteinExistence type="inferred from homology"/>
<dbReference type="eggNOG" id="COG1028">
    <property type="taxonomic scope" value="Bacteria"/>
</dbReference>
<keyword evidence="2" id="KW-0560">Oxidoreductase</keyword>
<dbReference type="PRINTS" id="PR00080">
    <property type="entry name" value="SDRFAMILY"/>
</dbReference>
<accession>N0DYQ8</accession>
<dbReference type="OrthoDB" id="4481821at2"/>
<name>N0DYQ8_9MICO</name>
<dbReference type="Proteomes" id="UP000013167">
    <property type="component" value="Unassembled WGS sequence"/>
</dbReference>
<reference evidence="3 4" key="1">
    <citation type="journal article" date="2013" name="ISME J.">
        <title>A metabolic model for members of the genus Tetrasphaera involved in enhanced biological phosphorus removal.</title>
        <authorList>
            <person name="Kristiansen R."/>
            <person name="Nguyen H.T.T."/>
            <person name="Saunders A.M."/>
            <person name="Nielsen J.L."/>
            <person name="Wimmer R."/>
            <person name="Le V.Q."/>
            <person name="McIlroy S.J."/>
            <person name="Petrovski S."/>
            <person name="Seviour R.J."/>
            <person name="Calteau A."/>
            <person name="Nielsen K.L."/>
            <person name="Nielsen P.H."/>
        </authorList>
    </citation>
    <scope>NUCLEOTIDE SEQUENCE [LARGE SCALE GENOMIC DNA]</scope>
    <source>
        <strain evidence="3 4">Lp2</strain>
    </source>
</reference>
<organism evidence="3 4">
    <name type="scientific">Phycicoccus elongatus Lp2</name>
    <dbReference type="NCBI Taxonomy" id="1193181"/>
    <lineage>
        <taxon>Bacteria</taxon>
        <taxon>Bacillati</taxon>
        <taxon>Actinomycetota</taxon>
        <taxon>Actinomycetes</taxon>
        <taxon>Micrococcales</taxon>
        <taxon>Intrasporangiaceae</taxon>
        <taxon>Phycicoccus</taxon>
    </lineage>
</organism>